<dbReference type="EMBL" id="PDEB01000004">
    <property type="protein sequence ID" value="PEH44123.1"/>
    <property type="molecule type" value="Genomic_DNA"/>
</dbReference>
<accession>A0A377L1S4</accession>
<gene>
    <name evidence="1" type="ORF">CRM96_03455</name>
</gene>
<evidence type="ECO:0000313" key="2">
    <source>
        <dbReference type="Proteomes" id="UP000220669"/>
    </source>
</evidence>
<organism evidence="1 2">
    <name type="scientific">Enterococcus durans</name>
    <dbReference type="NCBI Taxonomy" id="53345"/>
    <lineage>
        <taxon>Bacteria</taxon>
        <taxon>Bacillati</taxon>
        <taxon>Bacillota</taxon>
        <taxon>Bacilli</taxon>
        <taxon>Lactobacillales</taxon>
        <taxon>Enterococcaceae</taxon>
        <taxon>Enterococcus</taxon>
    </lineage>
</organism>
<sequence>MIRIGVKEWFRKKFSIKQHEGKKSLQILETNDQIKKFHLEQEVVKNLGRLEQTYFAETGKSNVLFTPEEVISRLNQNSQYADRLGEDFSKVAPEEFRNKMKEYCRGILSLAEYEYYWIAIEKEAIKKIGNKEVIEALEQTLTVRERIFQMCMANEIANPLLNEKAFDEVIGRIAYRHYQIDTAILRDEKNVVKFANKHETAEKWETCSEGILDGRPTMTTSNSQPVSKSTAILNKDKTRINFANIHETIKKWEAYSENVQGVSPLDETSQPLPPIVTARLKNKIPQNDLKEIHKKDAGESQEKKIIQLIQNKAKNETKVRQKNIQKARKWYVFSR</sequence>
<protein>
    <submittedName>
        <fullName evidence="1">Uncharacterized protein</fullName>
    </submittedName>
</protein>
<name>A0A377L1S4_9ENTE</name>
<reference evidence="1 2" key="1">
    <citation type="submission" date="2017-09" db="EMBL/GenBank/DDBJ databases">
        <title>FDA dAtabase for Regulatory Grade micrObial Sequences (FDA-ARGOS): Supporting development and validation of Infectious Disease Dx tests.</title>
        <authorList>
            <person name="Minogue T."/>
            <person name="Wolcott M."/>
            <person name="Wasieloski L."/>
            <person name="Aguilar W."/>
            <person name="Moore D."/>
            <person name="Tallon L.J."/>
            <person name="Sadzewicz L."/>
            <person name="Ott S."/>
            <person name="Zhao X."/>
            <person name="Nagaraj S."/>
            <person name="Vavikolanu K."/>
            <person name="Aluvathingal J."/>
            <person name="Nadendla S."/>
            <person name="Sichtig H."/>
        </authorList>
    </citation>
    <scope>NUCLEOTIDE SEQUENCE [LARGE SCALE GENOMIC DNA]</scope>
    <source>
        <strain evidence="1 2">FDAARGOS_396</strain>
    </source>
</reference>
<dbReference type="RefSeq" id="WP_016177050.1">
    <property type="nucleotide sequence ID" value="NZ_CP065535.1"/>
</dbReference>
<evidence type="ECO:0000313" key="1">
    <source>
        <dbReference type="EMBL" id="PEH44123.1"/>
    </source>
</evidence>
<dbReference type="Proteomes" id="UP000220669">
    <property type="component" value="Unassembled WGS sequence"/>
</dbReference>
<proteinExistence type="predicted"/>
<comment type="caution">
    <text evidence="1">The sequence shown here is derived from an EMBL/GenBank/DDBJ whole genome shotgun (WGS) entry which is preliminary data.</text>
</comment>
<dbReference type="AlphaFoldDB" id="A0A377L1S4"/>